<evidence type="ECO:0000256" key="4">
    <source>
        <dbReference type="ARBA" id="ARBA00022827"/>
    </source>
</evidence>
<keyword evidence="5" id="KW-0560">Oxidoreductase</keyword>
<dbReference type="Pfam" id="PF07992">
    <property type="entry name" value="Pyr_redox_2"/>
    <property type="match status" value="1"/>
</dbReference>
<comment type="caution">
    <text evidence="9">The sequence shown here is derived from an EMBL/GenBank/DDBJ whole genome shotgun (WGS) entry which is preliminary data.</text>
</comment>
<evidence type="ECO:0000256" key="1">
    <source>
        <dbReference type="ARBA" id="ARBA00001974"/>
    </source>
</evidence>
<proteinExistence type="inferred from homology"/>
<sequence length="445" mass="49377">MKRYVIIGGDAAGMSAAMELVRNRDKEDTMITTIEKGAIYSYAQCGLPYVIEGAIEHEDHLIARDVETFRSRYGIDARTNSEVTSIDCEKKFVYVQSENKQETIDYDTLLIATGASPIVPDIPGKDLKGTHTLKTIPDLQNLQKDLPDVSHITIVGGGYIGLELTEALVTQGYDICLIQRNDQLAPGIDDQLVEHLHDEARLHNVDLRLSEQIEAVQGTTRVHAVKTDQSEISTDLVIFATGIEPNTAFLSDCSVTRSKEGAIYVDEYLQTSVPDIYAAGDCALQYHRLKEEADYAPLGTHANKQGRIAGMNMSERLPLRRYEGMTGTSIFRFFNLDVAMTGLSEEEATALGHDVGTVHYTGSHIAGYFEEKKPIHLNLVYDRTSDQFLGAQIIGKGADKRIDVAATALYSKLTCEDIENLDLAYAPPYNGVWDPIQQALRRRER</sequence>
<dbReference type="SUPFAM" id="SSF51905">
    <property type="entry name" value="FAD/NAD(P)-binding domain"/>
    <property type="match status" value="1"/>
</dbReference>
<feature type="domain" description="Pyridine nucleotide-disulphide oxidoreductase dimerisation" evidence="7">
    <location>
        <begin position="331"/>
        <end position="430"/>
    </location>
</feature>
<comment type="similarity">
    <text evidence="2">Belongs to the class-III pyridine nucleotide-disulfide oxidoreductase family.</text>
</comment>
<evidence type="ECO:0000256" key="6">
    <source>
        <dbReference type="ARBA" id="ARBA00023284"/>
    </source>
</evidence>
<dbReference type="InterPro" id="IPR036188">
    <property type="entry name" value="FAD/NAD-bd_sf"/>
</dbReference>
<accession>A0ABS2P7R1</accession>
<evidence type="ECO:0000313" key="10">
    <source>
        <dbReference type="Proteomes" id="UP000741863"/>
    </source>
</evidence>
<keyword evidence="10" id="KW-1185">Reference proteome</keyword>
<gene>
    <name evidence="9" type="ORF">JOD17_000540</name>
</gene>
<keyword evidence="6" id="KW-0676">Redox-active center</keyword>
<keyword evidence="4" id="KW-0274">FAD</keyword>
<dbReference type="PRINTS" id="PR00368">
    <property type="entry name" value="FADPNR"/>
</dbReference>
<feature type="domain" description="FAD/NAD(P)-binding" evidence="8">
    <location>
        <begin position="3"/>
        <end position="290"/>
    </location>
</feature>
<evidence type="ECO:0000259" key="7">
    <source>
        <dbReference type="Pfam" id="PF02852"/>
    </source>
</evidence>
<evidence type="ECO:0000256" key="2">
    <source>
        <dbReference type="ARBA" id="ARBA00009130"/>
    </source>
</evidence>
<dbReference type="InterPro" id="IPR016156">
    <property type="entry name" value="FAD/NAD-linked_Rdtase_dimer_sf"/>
</dbReference>
<evidence type="ECO:0000259" key="8">
    <source>
        <dbReference type="Pfam" id="PF07992"/>
    </source>
</evidence>
<dbReference type="PANTHER" id="PTHR43429">
    <property type="entry name" value="PYRIDINE NUCLEOTIDE-DISULFIDE OXIDOREDUCTASE DOMAIN-CONTAINING"/>
    <property type="match status" value="1"/>
</dbReference>
<evidence type="ECO:0000313" key="9">
    <source>
        <dbReference type="EMBL" id="MBM7631449.1"/>
    </source>
</evidence>
<reference evidence="9 10" key="1">
    <citation type="submission" date="2021-01" db="EMBL/GenBank/DDBJ databases">
        <title>Genomic Encyclopedia of Type Strains, Phase IV (KMG-IV): sequencing the most valuable type-strain genomes for metagenomic binning, comparative biology and taxonomic classification.</title>
        <authorList>
            <person name="Goeker M."/>
        </authorList>
    </citation>
    <scope>NUCLEOTIDE SEQUENCE [LARGE SCALE GENOMIC DNA]</scope>
    <source>
        <strain evidence="9 10">DSM 25540</strain>
    </source>
</reference>
<evidence type="ECO:0000256" key="3">
    <source>
        <dbReference type="ARBA" id="ARBA00022630"/>
    </source>
</evidence>
<organism evidence="9 10">
    <name type="scientific">Geomicrobium sediminis</name>
    <dbReference type="NCBI Taxonomy" id="1347788"/>
    <lineage>
        <taxon>Bacteria</taxon>
        <taxon>Bacillati</taxon>
        <taxon>Bacillota</taxon>
        <taxon>Bacilli</taxon>
        <taxon>Bacillales</taxon>
        <taxon>Geomicrobium</taxon>
    </lineage>
</organism>
<dbReference type="SUPFAM" id="SSF55424">
    <property type="entry name" value="FAD/NAD-linked reductases, dimerisation (C-terminal) domain"/>
    <property type="match status" value="1"/>
</dbReference>
<evidence type="ECO:0000256" key="5">
    <source>
        <dbReference type="ARBA" id="ARBA00023002"/>
    </source>
</evidence>
<dbReference type="EMBL" id="JAFBEC010000001">
    <property type="protein sequence ID" value="MBM7631449.1"/>
    <property type="molecule type" value="Genomic_DNA"/>
</dbReference>
<comment type="cofactor">
    <cofactor evidence="1">
        <name>FAD</name>
        <dbReference type="ChEBI" id="CHEBI:57692"/>
    </cofactor>
</comment>
<dbReference type="PANTHER" id="PTHR43429:SF1">
    <property type="entry name" value="NAD(P)H SULFUR OXIDOREDUCTASE (COA-DEPENDENT)"/>
    <property type="match status" value="1"/>
</dbReference>
<dbReference type="Pfam" id="PF02852">
    <property type="entry name" value="Pyr_redox_dim"/>
    <property type="match status" value="1"/>
</dbReference>
<dbReference type="InterPro" id="IPR004099">
    <property type="entry name" value="Pyr_nucl-diS_OxRdtase_dimer"/>
</dbReference>
<name>A0ABS2P7R1_9BACL</name>
<dbReference type="InterPro" id="IPR050260">
    <property type="entry name" value="FAD-bd_OxRdtase"/>
</dbReference>
<keyword evidence="3" id="KW-0285">Flavoprotein</keyword>
<dbReference type="Proteomes" id="UP000741863">
    <property type="component" value="Unassembled WGS sequence"/>
</dbReference>
<protein>
    <submittedName>
        <fullName evidence="9">NADPH-dependent 2,4-dienoyl-CoA reductase/sulfur reductase-like enzyme</fullName>
    </submittedName>
</protein>
<dbReference type="Gene3D" id="3.50.50.60">
    <property type="entry name" value="FAD/NAD(P)-binding domain"/>
    <property type="match status" value="2"/>
</dbReference>
<dbReference type="RefSeq" id="WP_204695570.1">
    <property type="nucleotide sequence ID" value="NZ_JAFBEC010000001.1"/>
</dbReference>
<dbReference type="InterPro" id="IPR023753">
    <property type="entry name" value="FAD/NAD-binding_dom"/>
</dbReference>
<dbReference type="PRINTS" id="PR00411">
    <property type="entry name" value="PNDRDTASEI"/>
</dbReference>